<sequence length="470" mass="48352">MTDSSLRRTVESLMDRARSDLAELVAHPSVHDSPEFGPEPNAASAEWVAKAFAEAGIGNVERITTSDGSIAIVGHAPAPEGAPTVLLYSHHDVQPPGPSEAWESDPFTLTTRPGPDGTDRWYGRGAADCKGNLVAHLTALRAVRGEDGTFPVGVRIVIEGSEEGGGVGLEDLVAQRPELAQADLIVIGDTGNVAVGRPTLTTSLRGAANVRVEVSTGTSDLHSGAFGGAAPDALAALIALLATLRDGFGNTTIDGLDSSARWAGEPYDPAQFATDAAIYDDAAILGSGTIADQLWARPALTVIGLDAPATATAAAAIQPRAAALLNLRVPPGTDPHAATELLLAHLRNNAPWGAHVDAHIEAVGEPFAAETTGPAYAVLREALAEAYDGAEVAFSGQGGSIPLCTQLRKAAPQAEIALLGVEEPQCRIHAPNESVDPGELRRTALAEALLLTRLAPARSEAPAPSNAPSA</sequence>
<proteinExistence type="predicted"/>
<dbReference type="PANTHER" id="PTHR43270">
    <property type="entry name" value="BETA-ALA-HIS DIPEPTIDASE"/>
    <property type="match status" value="1"/>
</dbReference>
<reference evidence="5 6" key="1">
    <citation type="submission" date="2016-02" db="EMBL/GenBank/DDBJ databases">
        <authorList>
            <person name="Teng J.L."/>
            <person name="Tang Y."/>
            <person name="Huang Y."/>
            <person name="Guo F."/>
            <person name="Wei W."/>
            <person name="Chen J.H."/>
            <person name="Wong S.Y."/>
            <person name="Lau S.K."/>
            <person name="Woo P.C."/>
        </authorList>
    </citation>
    <scope>NUCLEOTIDE SEQUENCE [LARGE SCALE GENOMIC DNA]</scope>
    <source>
        <strain evidence="5 6">JCM 13375</strain>
    </source>
</reference>
<dbReference type="RefSeq" id="WP_068745058.1">
    <property type="nucleotide sequence ID" value="NZ_LSRE01000012.1"/>
</dbReference>
<evidence type="ECO:0000256" key="1">
    <source>
        <dbReference type="ARBA" id="ARBA00022670"/>
    </source>
</evidence>
<gene>
    <name evidence="5" type="ORF">AXK61_02910</name>
</gene>
<dbReference type="Gene3D" id="3.30.70.360">
    <property type="match status" value="1"/>
</dbReference>
<organism evidence="5 6">
    <name type="scientific">Tsukamurella pseudospumae</name>
    <dbReference type="NCBI Taxonomy" id="239498"/>
    <lineage>
        <taxon>Bacteria</taxon>
        <taxon>Bacillati</taxon>
        <taxon>Actinomycetota</taxon>
        <taxon>Actinomycetes</taxon>
        <taxon>Mycobacteriales</taxon>
        <taxon>Tsukamurellaceae</taxon>
        <taxon>Tsukamurella</taxon>
    </lineage>
</organism>
<evidence type="ECO:0000313" key="6">
    <source>
        <dbReference type="Proteomes" id="UP000070409"/>
    </source>
</evidence>
<dbReference type="SUPFAM" id="SSF53187">
    <property type="entry name" value="Zn-dependent exopeptidases"/>
    <property type="match status" value="1"/>
</dbReference>
<protein>
    <submittedName>
        <fullName evidence="5">Dipeptidase</fullName>
    </submittedName>
</protein>
<evidence type="ECO:0000259" key="4">
    <source>
        <dbReference type="Pfam" id="PF07687"/>
    </source>
</evidence>
<dbReference type="NCBIfam" id="NF005914">
    <property type="entry name" value="PRK07907.1"/>
    <property type="match status" value="1"/>
</dbReference>
<keyword evidence="2" id="KW-0479">Metal-binding</keyword>
<keyword evidence="1" id="KW-0645">Protease</keyword>
<dbReference type="InterPro" id="IPR011650">
    <property type="entry name" value="Peptidase_M20_dimer"/>
</dbReference>
<comment type="caution">
    <text evidence="5">The sequence shown here is derived from an EMBL/GenBank/DDBJ whole genome shotgun (WGS) entry which is preliminary data.</text>
</comment>
<evidence type="ECO:0000256" key="2">
    <source>
        <dbReference type="ARBA" id="ARBA00022723"/>
    </source>
</evidence>
<evidence type="ECO:0000256" key="3">
    <source>
        <dbReference type="ARBA" id="ARBA00022801"/>
    </source>
</evidence>
<evidence type="ECO:0000313" key="5">
    <source>
        <dbReference type="EMBL" id="KXO98554.1"/>
    </source>
</evidence>
<dbReference type="InterPro" id="IPR051458">
    <property type="entry name" value="Cyt/Met_Dipeptidase"/>
</dbReference>
<dbReference type="Pfam" id="PF01546">
    <property type="entry name" value="Peptidase_M20"/>
    <property type="match status" value="1"/>
</dbReference>
<keyword evidence="6" id="KW-1185">Reference proteome</keyword>
<dbReference type="EMBL" id="LSRE01000012">
    <property type="protein sequence ID" value="KXO98554.1"/>
    <property type="molecule type" value="Genomic_DNA"/>
</dbReference>
<dbReference type="Gene3D" id="3.40.630.10">
    <property type="entry name" value="Zn peptidases"/>
    <property type="match status" value="1"/>
</dbReference>
<feature type="domain" description="Peptidase M20 dimerisation" evidence="4">
    <location>
        <begin position="203"/>
        <end position="353"/>
    </location>
</feature>
<dbReference type="Pfam" id="PF07687">
    <property type="entry name" value="M20_dimer"/>
    <property type="match status" value="1"/>
</dbReference>
<dbReference type="Proteomes" id="UP000070409">
    <property type="component" value="Unassembled WGS sequence"/>
</dbReference>
<name>A0A137ZK43_9ACTN</name>
<accession>A0A137ZK43</accession>
<keyword evidence="3" id="KW-0378">Hydrolase</keyword>
<dbReference type="PANTHER" id="PTHR43270:SF12">
    <property type="entry name" value="SUCCINYL-DIAMINOPIMELATE DESUCCINYLASE"/>
    <property type="match status" value="1"/>
</dbReference>
<dbReference type="InterPro" id="IPR002933">
    <property type="entry name" value="Peptidase_M20"/>
</dbReference>